<keyword evidence="1" id="KW-0812">Transmembrane</keyword>
<dbReference type="EMBL" id="AZFJ01000007">
    <property type="protein sequence ID" value="KRL88175.1"/>
    <property type="molecule type" value="Genomic_DNA"/>
</dbReference>
<dbReference type="Pfam" id="PF06030">
    <property type="entry name" value="WxLIP_PGBD"/>
    <property type="match status" value="1"/>
</dbReference>
<keyword evidence="1" id="KW-1133">Transmembrane helix</keyword>
<feature type="domain" description="WxL Interacting Protein host binding" evidence="4">
    <location>
        <begin position="171"/>
        <end position="305"/>
    </location>
</feature>
<sequence length="347" mass="37943">MKLNVEGKQMKKLRWWLAGLVMVVMAVLAVGTQSAHAASGASFTIAPVLTDSQVGTDDGYFNLMLKPGQEETLAVTVTNLTGKTKRIRVTPTTAGTSNSGQLSYVPGLPTDTSAQYRLSDLMDKGTTINLQPHHASRVSFKLKVPSDGIRGQLLGAIYARDLAGYKQGGTGVTVVNKFAMVIGVMARTSDKEYAPDLKLLGVRPGVQSNQAAVIASVQNNQPRLFGSMKMVAKVTRKGQSKVLIKRTETNMSMAPNSHFDYGVYSKKALSAGTYTLTLTATAHQWHWQFKRNFTITGKQAAKVNKQTNLKPESHFPWLWVVIGVLVLIILVLLILLLKRRKDDTEKD</sequence>
<name>A0A0R1U4L1_9LACO</name>
<evidence type="ECO:0000313" key="6">
    <source>
        <dbReference type="Proteomes" id="UP000051922"/>
    </source>
</evidence>
<keyword evidence="6" id="KW-1185">Reference proteome</keyword>
<accession>A0A0R1U4L1</accession>
<evidence type="ECO:0000256" key="2">
    <source>
        <dbReference type="SAM" id="SignalP"/>
    </source>
</evidence>
<evidence type="ECO:0000259" key="3">
    <source>
        <dbReference type="Pfam" id="PF06030"/>
    </source>
</evidence>
<keyword evidence="2" id="KW-0732">Signal</keyword>
<evidence type="ECO:0000256" key="1">
    <source>
        <dbReference type="SAM" id="Phobius"/>
    </source>
</evidence>
<dbReference type="PATRIC" id="fig|1423783.4.peg.385"/>
<proteinExistence type="predicted"/>
<feature type="transmembrane region" description="Helical" evidence="1">
    <location>
        <begin position="317"/>
        <end position="337"/>
    </location>
</feature>
<dbReference type="InterPro" id="IPR021759">
    <property type="entry name" value="WxLIP_HBD"/>
</dbReference>
<evidence type="ECO:0000259" key="4">
    <source>
        <dbReference type="Pfam" id="PF11797"/>
    </source>
</evidence>
<feature type="chain" id="PRO_5006411514" evidence="2">
    <location>
        <begin position="38"/>
        <end position="347"/>
    </location>
</feature>
<feature type="domain" description="WxL Interacting Protein peptidoglycan binding" evidence="3">
    <location>
        <begin position="43"/>
        <end position="159"/>
    </location>
</feature>
<reference evidence="5 6" key="1">
    <citation type="journal article" date="2015" name="Genome Announc.">
        <title>Expanding the biotechnology potential of lactobacilli through comparative genomics of 213 strains and associated genera.</title>
        <authorList>
            <person name="Sun Z."/>
            <person name="Harris H.M."/>
            <person name="McCann A."/>
            <person name="Guo C."/>
            <person name="Argimon S."/>
            <person name="Zhang W."/>
            <person name="Yang X."/>
            <person name="Jeffery I.B."/>
            <person name="Cooney J.C."/>
            <person name="Kagawa T.F."/>
            <person name="Liu W."/>
            <person name="Song Y."/>
            <person name="Salvetti E."/>
            <person name="Wrobel A."/>
            <person name="Rasinkangas P."/>
            <person name="Parkhill J."/>
            <person name="Rea M.C."/>
            <person name="O'Sullivan O."/>
            <person name="Ritari J."/>
            <person name="Douillard F.P."/>
            <person name="Paul Ross R."/>
            <person name="Yang R."/>
            <person name="Briner A.E."/>
            <person name="Felis G.E."/>
            <person name="de Vos W.M."/>
            <person name="Barrangou R."/>
            <person name="Klaenhammer T.R."/>
            <person name="Caufield P.W."/>
            <person name="Cui Y."/>
            <person name="Zhang H."/>
            <person name="O'Toole P.W."/>
        </authorList>
    </citation>
    <scope>NUCLEOTIDE SEQUENCE [LARGE SCALE GENOMIC DNA]</scope>
    <source>
        <strain evidence="5 6">DSM 15945</strain>
    </source>
</reference>
<dbReference type="AlphaFoldDB" id="A0A0R1U4L1"/>
<dbReference type="Pfam" id="PF11797">
    <property type="entry name" value="WxLIP_HBD"/>
    <property type="match status" value="1"/>
</dbReference>
<keyword evidence="1" id="KW-0472">Membrane</keyword>
<dbReference type="Proteomes" id="UP000051922">
    <property type="component" value="Unassembled WGS sequence"/>
</dbReference>
<organism evidence="5 6">
    <name type="scientific">Lacticaseibacillus pantheris DSM 15945 = JCM 12539 = NBRC 106106</name>
    <dbReference type="NCBI Taxonomy" id="1423783"/>
    <lineage>
        <taxon>Bacteria</taxon>
        <taxon>Bacillati</taxon>
        <taxon>Bacillota</taxon>
        <taxon>Bacilli</taxon>
        <taxon>Lactobacillales</taxon>
        <taxon>Lactobacillaceae</taxon>
        <taxon>Lacticaseibacillus</taxon>
    </lineage>
</organism>
<gene>
    <name evidence="5" type="ORF">FC50_GL000373</name>
</gene>
<dbReference type="InterPro" id="IPR010317">
    <property type="entry name" value="WxLIP_PGBD"/>
</dbReference>
<protein>
    <submittedName>
        <fullName evidence="5">Cell surface protein</fullName>
    </submittedName>
</protein>
<comment type="caution">
    <text evidence="5">The sequence shown here is derived from an EMBL/GenBank/DDBJ whole genome shotgun (WGS) entry which is preliminary data.</text>
</comment>
<evidence type="ECO:0000313" key="5">
    <source>
        <dbReference type="EMBL" id="KRL88175.1"/>
    </source>
</evidence>
<dbReference type="STRING" id="1423783.FC50_GL000373"/>
<feature type="signal peptide" evidence="2">
    <location>
        <begin position="1"/>
        <end position="37"/>
    </location>
</feature>